<dbReference type="RefSeq" id="WP_126997378.1">
    <property type="nucleotide sequence ID" value="NZ_CP034346.1"/>
</dbReference>
<evidence type="ECO:0000313" key="2">
    <source>
        <dbReference type="EMBL" id="AZS14579.1"/>
    </source>
</evidence>
<keyword evidence="2" id="KW-0238">DNA-binding</keyword>
<protein>
    <submittedName>
        <fullName evidence="2">DNA-binding protein</fullName>
    </submittedName>
</protein>
<dbReference type="GO" id="GO:0003677">
    <property type="term" value="F:DNA binding"/>
    <property type="evidence" value="ECO:0007669"/>
    <property type="project" value="UniProtKB-KW"/>
</dbReference>
<organism evidence="2 3">
    <name type="scientific">Paenibacillus lutimineralis</name>
    <dbReference type="NCBI Taxonomy" id="2707005"/>
    <lineage>
        <taxon>Bacteria</taxon>
        <taxon>Bacillati</taxon>
        <taxon>Bacillota</taxon>
        <taxon>Bacilli</taxon>
        <taxon>Bacillales</taxon>
        <taxon>Paenibacillaceae</taxon>
        <taxon>Paenibacillus</taxon>
    </lineage>
</organism>
<keyword evidence="3" id="KW-1185">Reference proteome</keyword>
<dbReference type="EMBL" id="CP034346">
    <property type="protein sequence ID" value="AZS14579.1"/>
    <property type="molecule type" value="Genomic_DNA"/>
</dbReference>
<gene>
    <name evidence="2" type="ORF">EI981_09020</name>
</gene>
<reference evidence="3" key="1">
    <citation type="submission" date="2018-12" db="EMBL/GenBank/DDBJ databases">
        <title>Complete genome sequence of Paenibacillus sp. MBLB1234.</title>
        <authorList>
            <person name="Nam Y.-D."/>
            <person name="Kang J."/>
            <person name="Chung W.-H."/>
            <person name="Park Y.S."/>
        </authorList>
    </citation>
    <scope>NUCLEOTIDE SEQUENCE [LARGE SCALE GENOMIC DNA]</scope>
    <source>
        <strain evidence="3">MBLB1234</strain>
    </source>
</reference>
<name>A0A3Q9I7Q1_9BACL</name>
<proteinExistence type="predicted"/>
<dbReference type="InterPro" id="IPR010093">
    <property type="entry name" value="SinI_DNA-bd"/>
</dbReference>
<sequence>MESIPHIMSLKQTAKFLGISEPTLKRRINAKQIRAYKDGGYWKIKREWVEEYQNNLIKEQEPIPKIHINQFSQETQVFIHQLIANAIKRAIKNGTYKGDQTEGEDGEEIPETIKSGCTLHEGR</sequence>
<evidence type="ECO:0000313" key="3">
    <source>
        <dbReference type="Proteomes" id="UP000270678"/>
    </source>
</evidence>
<dbReference type="InterPro" id="IPR041657">
    <property type="entry name" value="HTH_17"/>
</dbReference>
<accession>A0A3Q9I7Q1</accession>
<dbReference type="OrthoDB" id="2663508at2"/>
<feature type="domain" description="Helix-turn-helix" evidence="1">
    <location>
        <begin position="8"/>
        <end position="54"/>
    </location>
</feature>
<dbReference type="Proteomes" id="UP000270678">
    <property type="component" value="Chromosome"/>
</dbReference>
<dbReference type="AlphaFoldDB" id="A0A3Q9I7Q1"/>
<dbReference type="NCBIfam" id="TIGR01764">
    <property type="entry name" value="excise"/>
    <property type="match status" value="1"/>
</dbReference>
<dbReference type="KEGG" id="plut:EI981_09020"/>
<dbReference type="Pfam" id="PF12728">
    <property type="entry name" value="HTH_17"/>
    <property type="match status" value="1"/>
</dbReference>
<evidence type="ECO:0000259" key="1">
    <source>
        <dbReference type="Pfam" id="PF12728"/>
    </source>
</evidence>